<feature type="domain" description="DEC-1 protein N-terminal" evidence="3">
    <location>
        <begin position="78"/>
        <end position="278"/>
    </location>
</feature>
<feature type="compositionally biased region" description="Low complexity" evidence="1">
    <location>
        <begin position="1138"/>
        <end position="1148"/>
    </location>
</feature>
<feature type="region of interest" description="Disordered" evidence="1">
    <location>
        <begin position="484"/>
        <end position="513"/>
    </location>
</feature>
<evidence type="ECO:0008006" key="7">
    <source>
        <dbReference type="Google" id="ProtNLM"/>
    </source>
</evidence>
<dbReference type="Proteomes" id="UP001059596">
    <property type="component" value="Unassembled WGS sequence"/>
</dbReference>
<evidence type="ECO:0000313" key="5">
    <source>
        <dbReference type="EMBL" id="KAI8035275.1"/>
    </source>
</evidence>
<feature type="compositionally biased region" description="Low complexity" evidence="1">
    <location>
        <begin position="1158"/>
        <end position="1198"/>
    </location>
</feature>
<accession>A0A9P9YE72</accession>
<proteinExistence type="predicted"/>
<dbReference type="Pfam" id="PF04624">
    <property type="entry name" value="Dec-1"/>
    <property type="match status" value="2"/>
</dbReference>
<dbReference type="InterPro" id="IPR006719">
    <property type="entry name" value="DEC-1_N"/>
</dbReference>
<protein>
    <recommendedName>
        <fullName evidence="7">Defective chorion 1</fullName>
    </recommendedName>
</protein>
<dbReference type="GO" id="GO:0005576">
    <property type="term" value="C:extracellular region"/>
    <property type="evidence" value="ECO:0007669"/>
    <property type="project" value="InterPro"/>
</dbReference>
<evidence type="ECO:0000256" key="1">
    <source>
        <dbReference type="SAM" id="MobiDB-lite"/>
    </source>
</evidence>
<evidence type="ECO:0000256" key="2">
    <source>
        <dbReference type="SAM" id="SignalP"/>
    </source>
</evidence>
<evidence type="ECO:0000259" key="3">
    <source>
        <dbReference type="Pfam" id="PF04625"/>
    </source>
</evidence>
<dbReference type="GO" id="GO:0005213">
    <property type="term" value="F:structural constituent of egg chorion"/>
    <property type="evidence" value="ECO:0007669"/>
    <property type="project" value="InterPro"/>
</dbReference>
<sequence length="1783" mass="197951">MRLHRLLPLLALLGVHVSGQCPGQAIVGSGISAPDGGSTTNFSTDTRPRIPSQDEILGQMPPIAPIRTGSPPVDAFYMIFPALSSIFRWSSLFPAQSLLGAFSDNLQPAAAASKVVLVLADDATAKTRVTRQNPPQPNPFGQMMSWPQDFGFRPENFALPNIDMGPQVGSFLAQMPPLPGLLGAAAPVPAAAAADPPAPAAAPAPPAPPAAVAAADPPAADAPQVPFLLGQSLQNAFNSMTPPNFDMSTLLSQAMPQLPNLGQAMPPLPNLGQAMPPLPNLGQAMPPLPNLGQAMPTLPPLGQAAPPTLDFVAQMQRQFFPGMTPVAQAAPAAGTDAQSSDISEVRVRPEVGYSPEAEMAHQKIKSTMEREREREREQEQVPLLWFRMPHSTQKGDATEEKSVDDLRVEAKLRAFERQVIAELKMLQKIELMAKEMRASAGGEATGYRLNYPLSRTPVHKITRADIEQALRDDYVRRLVAKEAQRKTRTLAQPGGRKASGLKRQAKNQDQTMSKEDIVQIMAYAYRMANEQMEGEKGQKDKVYAAYRTTGRQSDPLPPTQEQNPPTHRRWSEDQAKIQQIPQLQNAPMQRQMAEGPQMEQQMEQMQMQQRQWSEEQAKHAMMMQQRQMDPQMMQQRQWSEEQARIQQAQQQQAQPQNPMMMQQRQWSEDPKVMPQMPQMQQMQQERQWADNQARMQQQQQQQQQSPMMRQMAENPQMMSQQQQQQRQWSEEQAKMQQDQQMTQQRMAQQNPMMMQQRQWTEEQAKMMEQQRQMAENPAQMIQQNTMMMQQPHQQTPMMRQWADEDEAAQKWTDEKAQAIQMQQEEHMVGEAGPQMPENEGTARHKGNLFGVFRHPDSVPSISPTVDFMGLGGNKRKKSKSHSSTPAVINYYYAAPHHPAAPSYGSSYGTSYGGGGHGSNAYGPVQANSYHGQGYRTAVGNDEVDEMLRQHQTMARTINPQPSGAVGGADSTPPPTTTGGAPQEQLQPHRVHKRLAIYRRLGRGLGEVEVTSKGCGCGRLECQCGRSCRCGRSRLASTGYCQCKASRRSRRSAEYGTLEAIDEGSLNELRREYKMGLKEITLTPDEDPAEALMRYNAASIREALEQASMEPLEIGGDQYEDGTQQGPTEEQSQPEPITQQQQQQQQQQQYNHQDFVRLTTSTAAPAVTTTTTEATTPAGSESTSEAPPPTEVSTTEVTALPKVEDVDMQQDSMAESSHVTKSISKQEEEIHHLHSIVDQLKGEILKLNDRCNQLMPNVVTNNKSVTESEVAKAVEKVDPEEEQAEDEEETVTSTTTTTATTEIPGTRGESKSIVAHAEARIDGSTNELDHEDDRNWQRILANRGYDTDYLTRSHDPNQNLELPKPCNYEGTGSQEYPAYPEFQADEPTADATEGKTKRALSVKQQALLLNAALNDSGSESSGDPSSTPTPYAMRGKFVRRRRTPSPKTTKDGAVGGWVRSTRQARMPQRPRKVSTVSKKVKGSQVTAQASVSSSKLDSLVDVLKDLLQLQIQKEKRASLGQSQSNTLSKAPKSIKPIKPIKLVKRKSPSSAPSETESEIESPPAPAPAPAPTPSSDPQVGSIFTFDEGLLHPFMGLLPVARPDDPWNEKAYDPHHPLYTGGGSYDAYLKDGRRRRDTHIMGQGSQQNILTPGMLERLLRIKMDFQRRFPHLYKGMLNHHTNLTRVEVQPPVLGKISTPAAKSRAEVEDLDEPVFELGAAERSLFEAEGSDPLEKEPQAEPDDEADDLDIEEPKESSEPRDSSSRKEREDNDIDYFNFDDDDVDD</sequence>
<feature type="region of interest" description="Disordered" evidence="1">
    <location>
        <begin position="1347"/>
        <end position="1399"/>
    </location>
</feature>
<dbReference type="Pfam" id="PF04625">
    <property type="entry name" value="DEC-1_N"/>
    <property type="match status" value="2"/>
</dbReference>
<comment type="caution">
    <text evidence="5">The sequence shown here is derived from an EMBL/GenBank/DDBJ whole genome shotgun (WGS) entry which is preliminary data.</text>
</comment>
<feature type="region of interest" description="Disordered" evidence="1">
    <location>
        <begin position="1272"/>
        <end position="1311"/>
    </location>
</feature>
<feature type="signal peptide" evidence="2">
    <location>
        <begin position="1"/>
        <end position="19"/>
    </location>
</feature>
<name>A0A9P9YE72_9MUSC</name>
<feature type="domain" description="DEC-1 protein N-terminal" evidence="3">
    <location>
        <begin position="291"/>
        <end position="536"/>
    </location>
</feature>
<evidence type="ECO:0000313" key="6">
    <source>
        <dbReference type="Proteomes" id="UP001059596"/>
    </source>
</evidence>
<feature type="compositionally biased region" description="Low complexity" evidence="1">
    <location>
        <begin position="644"/>
        <end position="665"/>
    </location>
</feature>
<keyword evidence="6" id="KW-1185">Reference proteome</keyword>
<evidence type="ECO:0000259" key="4">
    <source>
        <dbReference type="Pfam" id="PF04626"/>
    </source>
</evidence>
<feature type="compositionally biased region" description="Low complexity" evidence="1">
    <location>
        <begin position="673"/>
        <end position="684"/>
    </location>
</feature>
<feature type="region of interest" description="Disordered" evidence="1">
    <location>
        <begin position="1718"/>
        <end position="1783"/>
    </location>
</feature>
<feature type="compositionally biased region" description="Polar residues" evidence="1">
    <location>
        <begin position="685"/>
        <end position="695"/>
    </location>
</feature>
<feature type="compositionally biased region" description="Acidic residues" evidence="1">
    <location>
        <begin position="1277"/>
        <end position="1289"/>
    </location>
</feature>
<dbReference type="InterPro" id="IPR006720">
    <property type="entry name" value="DEC-1_C"/>
</dbReference>
<feature type="region of interest" description="Disordered" evidence="1">
    <location>
        <begin position="1412"/>
        <end position="1490"/>
    </location>
</feature>
<gene>
    <name evidence="5" type="ORF">M5D96_011932</name>
</gene>
<feature type="compositionally biased region" description="Low complexity" evidence="1">
    <location>
        <begin position="716"/>
        <end position="727"/>
    </location>
</feature>
<dbReference type="EMBL" id="JAMKOV010000040">
    <property type="protein sequence ID" value="KAI8035275.1"/>
    <property type="molecule type" value="Genomic_DNA"/>
</dbReference>
<dbReference type="GO" id="GO:0007304">
    <property type="term" value="P:chorion-containing eggshell formation"/>
    <property type="evidence" value="ECO:0007669"/>
    <property type="project" value="InterPro"/>
</dbReference>
<feature type="compositionally biased region" description="Low complexity" evidence="1">
    <location>
        <begin position="1472"/>
        <end position="1490"/>
    </location>
</feature>
<feature type="compositionally biased region" description="Low complexity" evidence="1">
    <location>
        <begin position="1528"/>
        <end position="1539"/>
    </location>
</feature>
<feature type="compositionally biased region" description="Low complexity" evidence="1">
    <location>
        <begin position="734"/>
        <end position="745"/>
    </location>
</feature>
<feature type="region of interest" description="Disordered" evidence="1">
    <location>
        <begin position="1514"/>
        <end position="1580"/>
    </location>
</feature>
<feature type="compositionally biased region" description="Acidic residues" evidence="1">
    <location>
        <begin position="1737"/>
        <end position="1748"/>
    </location>
</feature>
<keyword evidence="2" id="KW-0732">Signal</keyword>
<feature type="region of interest" description="Disordered" evidence="1">
    <location>
        <begin position="1114"/>
        <end position="1200"/>
    </location>
</feature>
<feature type="compositionally biased region" description="Basic and acidic residues" evidence="1">
    <location>
        <begin position="1749"/>
        <end position="1767"/>
    </location>
</feature>
<feature type="domain" description="Dec-1 protein C-terminal" evidence="4">
    <location>
        <begin position="822"/>
        <end position="960"/>
    </location>
</feature>
<dbReference type="InterPro" id="IPR006718">
    <property type="entry name" value="DEC-1_REPEAT"/>
</dbReference>
<feature type="compositionally biased region" description="Acidic residues" evidence="1">
    <location>
        <begin position="1768"/>
        <end position="1783"/>
    </location>
</feature>
<dbReference type="GO" id="GO:0042600">
    <property type="term" value="C:egg chorion"/>
    <property type="evidence" value="ECO:0007669"/>
    <property type="project" value="InterPro"/>
</dbReference>
<feature type="region of interest" description="Disordered" evidence="1">
    <location>
        <begin position="956"/>
        <end position="989"/>
    </location>
</feature>
<feature type="region of interest" description="Disordered" evidence="1">
    <location>
        <begin position="548"/>
        <end position="574"/>
    </location>
</feature>
<feature type="compositionally biased region" description="Pro residues" evidence="1">
    <location>
        <begin position="1561"/>
        <end position="1573"/>
    </location>
</feature>
<dbReference type="Pfam" id="PF04626">
    <property type="entry name" value="DEC-1_C"/>
    <property type="match status" value="1"/>
</dbReference>
<feature type="compositionally biased region" description="Pro residues" evidence="1">
    <location>
        <begin position="196"/>
        <end position="209"/>
    </location>
</feature>
<feature type="compositionally biased region" description="Polar residues" evidence="1">
    <location>
        <begin position="1120"/>
        <end position="1137"/>
    </location>
</feature>
<feature type="chain" id="PRO_5040325261" description="Defective chorion 1" evidence="2">
    <location>
        <begin position="20"/>
        <end position="1783"/>
    </location>
</feature>
<reference evidence="5" key="1">
    <citation type="journal article" date="2023" name="Genome Biol. Evol.">
        <title>Long-read-based Genome Assembly of Drosophila gunungcola Reveals Fewer Chemosensory Genes in Flower-breeding Species.</title>
        <authorList>
            <person name="Negi A."/>
            <person name="Liao B.Y."/>
            <person name="Yeh S.D."/>
        </authorList>
    </citation>
    <scope>NUCLEOTIDE SEQUENCE</scope>
    <source>
        <strain evidence="5">Sukarami</strain>
    </source>
</reference>
<feature type="region of interest" description="Disordered" evidence="1">
    <location>
        <begin position="634"/>
        <end position="745"/>
    </location>
</feature>
<organism evidence="5 6">
    <name type="scientific">Drosophila gunungcola</name>
    <name type="common">fruit fly</name>
    <dbReference type="NCBI Taxonomy" id="103775"/>
    <lineage>
        <taxon>Eukaryota</taxon>
        <taxon>Metazoa</taxon>
        <taxon>Ecdysozoa</taxon>
        <taxon>Arthropoda</taxon>
        <taxon>Hexapoda</taxon>
        <taxon>Insecta</taxon>
        <taxon>Pterygota</taxon>
        <taxon>Neoptera</taxon>
        <taxon>Endopterygota</taxon>
        <taxon>Diptera</taxon>
        <taxon>Brachycera</taxon>
        <taxon>Muscomorpha</taxon>
        <taxon>Ephydroidea</taxon>
        <taxon>Drosophilidae</taxon>
        <taxon>Drosophila</taxon>
        <taxon>Sophophora</taxon>
    </lineage>
</organism>
<feature type="compositionally biased region" description="Low complexity" evidence="1">
    <location>
        <begin position="1290"/>
        <end position="1301"/>
    </location>
</feature>
<feature type="compositionally biased region" description="Low complexity" evidence="1">
    <location>
        <begin position="1412"/>
        <end position="1428"/>
    </location>
</feature>
<feature type="region of interest" description="Disordered" evidence="1">
    <location>
        <begin position="192"/>
        <end position="218"/>
    </location>
</feature>
<feature type="compositionally biased region" description="Polar residues" evidence="1">
    <location>
        <begin position="1518"/>
        <end position="1527"/>
    </location>
</feature>
<feature type="region of interest" description="Disordered" evidence="1">
    <location>
        <begin position="261"/>
        <end position="302"/>
    </location>
</feature>